<comment type="caution">
    <text evidence="2">The sequence shown here is derived from an EMBL/GenBank/DDBJ whole genome shotgun (WGS) entry which is preliminary data.</text>
</comment>
<keyword evidence="3" id="KW-1185">Reference proteome</keyword>
<dbReference type="EMBL" id="QVQT01000004">
    <property type="protein sequence ID" value="RFU16039.1"/>
    <property type="molecule type" value="Genomic_DNA"/>
</dbReference>
<dbReference type="Proteomes" id="UP000264702">
    <property type="component" value="Unassembled WGS sequence"/>
</dbReference>
<accession>A0A372IMQ7</accession>
<evidence type="ECO:0000313" key="3">
    <source>
        <dbReference type="Proteomes" id="UP000264702"/>
    </source>
</evidence>
<dbReference type="RefSeq" id="WP_117299993.1">
    <property type="nucleotide sequence ID" value="NZ_QVQT02000004.1"/>
</dbReference>
<evidence type="ECO:0000313" key="2">
    <source>
        <dbReference type="EMBL" id="RFU16039.1"/>
    </source>
</evidence>
<feature type="region of interest" description="Disordered" evidence="1">
    <location>
        <begin position="1"/>
        <end position="20"/>
    </location>
</feature>
<organism evidence="2 3">
    <name type="scientific">Paracidobacterium acidisoli</name>
    <dbReference type="NCBI Taxonomy" id="2303751"/>
    <lineage>
        <taxon>Bacteria</taxon>
        <taxon>Pseudomonadati</taxon>
        <taxon>Acidobacteriota</taxon>
        <taxon>Terriglobia</taxon>
        <taxon>Terriglobales</taxon>
        <taxon>Acidobacteriaceae</taxon>
        <taxon>Paracidobacterium</taxon>
    </lineage>
</organism>
<gene>
    <name evidence="2" type="ORF">D0Y96_11445</name>
</gene>
<protein>
    <submittedName>
        <fullName evidence="2">Uncharacterized protein</fullName>
    </submittedName>
</protein>
<name>A0A372IMQ7_9BACT</name>
<feature type="compositionally biased region" description="Polar residues" evidence="1">
    <location>
        <begin position="1"/>
        <end position="11"/>
    </location>
</feature>
<dbReference type="AlphaFoldDB" id="A0A372IMQ7"/>
<proteinExistence type="predicted"/>
<evidence type="ECO:0000256" key="1">
    <source>
        <dbReference type="SAM" id="MobiDB-lite"/>
    </source>
</evidence>
<sequence>MAEQSGTTSGSGRFENFGRRVDEQVENAVPRIEEDLKKLIAWLNDEVVPEVRRSSSKGLRTAAEQLERLAAHLDRRGGSGM</sequence>
<reference evidence="2 3" key="1">
    <citation type="submission" date="2018-08" db="EMBL/GenBank/DDBJ databases">
        <title>Acidipila sp. 4G-K13, an acidobacterium isolated from forest soil.</title>
        <authorList>
            <person name="Gao Z.-H."/>
            <person name="Qiu L.-H."/>
        </authorList>
    </citation>
    <scope>NUCLEOTIDE SEQUENCE [LARGE SCALE GENOMIC DNA]</scope>
    <source>
        <strain evidence="2 3">4G-K13</strain>
    </source>
</reference>
<dbReference type="OrthoDB" id="123046at2"/>